<dbReference type="PANTHER" id="PTHR31232">
    <property type="match status" value="1"/>
</dbReference>
<evidence type="ECO:0000313" key="7">
    <source>
        <dbReference type="EMBL" id="MCL7027799.1"/>
    </source>
</evidence>
<organism evidence="7 8">
    <name type="scientific">Papaver nudicaule</name>
    <name type="common">Iceland poppy</name>
    <dbReference type="NCBI Taxonomy" id="74823"/>
    <lineage>
        <taxon>Eukaryota</taxon>
        <taxon>Viridiplantae</taxon>
        <taxon>Streptophyta</taxon>
        <taxon>Embryophyta</taxon>
        <taxon>Tracheophyta</taxon>
        <taxon>Spermatophyta</taxon>
        <taxon>Magnoliopsida</taxon>
        <taxon>Ranunculales</taxon>
        <taxon>Papaveraceae</taxon>
        <taxon>Papaveroideae</taxon>
        <taxon>Papaver</taxon>
    </lineage>
</organism>
<dbReference type="AlphaFoldDB" id="A0AA41V198"/>
<dbReference type="Proteomes" id="UP001177140">
    <property type="component" value="Unassembled WGS sequence"/>
</dbReference>
<dbReference type="Pfam" id="PF05938">
    <property type="entry name" value="Self-incomp_S1"/>
    <property type="match status" value="1"/>
</dbReference>
<evidence type="ECO:0000256" key="3">
    <source>
        <dbReference type="ARBA" id="ARBA00022471"/>
    </source>
</evidence>
<dbReference type="InterPro" id="IPR010264">
    <property type="entry name" value="Self-incomp_S1"/>
</dbReference>
<dbReference type="EMBL" id="JAJJMA010072189">
    <property type="protein sequence ID" value="MCL7027799.1"/>
    <property type="molecule type" value="Genomic_DNA"/>
</dbReference>
<evidence type="ECO:0000313" key="8">
    <source>
        <dbReference type="Proteomes" id="UP001177140"/>
    </source>
</evidence>
<reference evidence="7" key="1">
    <citation type="submission" date="2022-03" db="EMBL/GenBank/DDBJ databases">
        <title>A functionally conserved STORR gene fusion in Papaver species that diverged 16.8 million years ago.</title>
        <authorList>
            <person name="Catania T."/>
        </authorList>
    </citation>
    <scope>NUCLEOTIDE SEQUENCE</scope>
    <source>
        <strain evidence="7">S-191538</strain>
    </source>
</reference>
<name>A0AA41V198_PAPNU</name>
<sequence length="144" mass="17042">MMITSRKLRCVSLFSMVILAVLVSECSSILDPIHASVMNYISEGVELHIHCQSKDTDFGDHTLSYGVEFTWNFRINLFRSTLYWCNMWWNDVDGKLVQGTYDMYKAKRDWDRCGNECHFYVRKDCVLGYTKEKEDFECVYSWPK</sequence>
<comment type="caution">
    <text evidence="7">The sequence shown here is derived from an EMBL/GenBank/DDBJ whole genome shotgun (WGS) entry which is preliminary data.</text>
</comment>
<protein>
    <recommendedName>
        <fullName evidence="6">S-protein homolog</fullName>
    </recommendedName>
</protein>
<feature type="chain" id="PRO_5041481329" description="S-protein homolog" evidence="6">
    <location>
        <begin position="29"/>
        <end position="144"/>
    </location>
</feature>
<dbReference type="GO" id="GO:0005576">
    <property type="term" value="C:extracellular region"/>
    <property type="evidence" value="ECO:0007669"/>
    <property type="project" value="UniProtKB-SubCell"/>
</dbReference>
<keyword evidence="5 6" id="KW-0732">Signal</keyword>
<dbReference type="GO" id="GO:0060320">
    <property type="term" value="P:rejection of self pollen"/>
    <property type="evidence" value="ECO:0007669"/>
    <property type="project" value="UniProtKB-KW"/>
</dbReference>
<keyword evidence="3 6" id="KW-0713">Self-incompatibility</keyword>
<accession>A0AA41V198</accession>
<evidence type="ECO:0000256" key="4">
    <source>
        <dbReference type="ARBA" id="ARBA00022525"/>
    </source>
</evidence>
<gene>
    <name evidence="7" type="ORF">MKW94_023703</name>
</gene>
<dbReference type="PANTHER" id="PTHR31232:SF18">
    <property type="entry name" value="S-PROTEIN HOMOLOG"/>
    <property type="match status" value="1"/>
</dbReference>
<comment type="subcellular location">
    <subcellularLocation>
        <location evidence="1 6">Secreted</location>
    </subcellularLocation>
</comment>
<evidence type="ECO:0000256" key="1">
    <source>
        <dbReference type="ARBA" id="ARBA00004613"/>
    </source>
</evidence>
<proteinExistence type="inferred from homology"/>
<keyword evidence="4 6" id="KW-0964">Secreted</keyword>
<feature type="signal peptide" evidence="6">
    <location>
        <begin position="1"/>
        <end position="28"/>
    </location>
</feature>
<keyword evidence="8" id="KW-1185">Reference proteome</keyword>
<evidence type="ECO:0000256" key="6">
    <source>
        <dbReference type="RuleBase" id="RU367044"/>
    </source>
</evidence>
<evidence type="ECO:0000256" key="5">
    <source>
        <dbReference type="ARBA" id="ARBA00022729"/>
    </source>
</evidence>
<evidence type="ECO:0000256" key="2">
    <source>
        <dbReference type="ARBA" id="ARBA00005581"/>
    </source>
</evidence>
<comment type="similarity">
    <text evidence="2 6">Belongs to the plant self-incompatibility (S1) protein family.</text>
</comment>